<dbReference type="SMART" id="SM00421">
    <property type="entry name" value="HTH_LUXR"/>
    <property type="match status" value="1"/>
</dbReference>
<feature type="signal peptide" evidence="5">
    <location>
        <begin position="1"/>
        <end position="19"/>
    </location>
</feature>
<feature type="chain" id="PRO_5016885709" evidence="5">
    <location>
        <begin position="20"/>
        <end position="327"/>
    </location>
</feature>
<evidence type="ECO:0000256" key="3">
    <source>
        <dbReference type="ARBA" id="ARBA00023163"/>
    </source>
</evidence>
<feature type="transmembrane region" description="Helical" evidence="4">
    <location>
        <begin position="237"/>
        <end position="255"/>
    </location>
</feature>
<reference evidence="7 8" key="1">
    <citation type="submission" date="2018-08" db="EMBL/GenBank/DDBJ databases">
        <title>Muricauda nanhaiensis sp. nov., isolated from seawater of the South China Sea.</title>
        <authorList>
            <person name="Dang Y."/>
        </authorList>
    </citation>
    <scope>NUCLEOTIDE SEQUENCE [LARGE SCALE GENOMIC DNA]</scope>
    <source>
        <strain evidence="7 8">SM1704</strain>
    </source>
</reference>
<dbReference type="Pfam" id="PF00196">
    <property type="entry name" value="GerE"/>
    <property type="match status" value="1"/>
</dbReference>
<keyword evidence="4" id="KW-0472">Membrane</keyword>
<dbReference type="PROSITE" id="PS00622">
    <property type="entry name" value="HTH_LUXR_1"/>
    <property type="match status" value="1"/>
</dbReference>
<dbReference type="Gene3D" id="1.10.10.10">
    <property type="entry name" value="Winged helix-like DNA-binding domain superfamily/Winged helix DNA-binding domain"/>
    <property type="match status" value="1"/>
</dbReference>
<dbReference type="CDD" id="cd06170">
    <property type="entry name" value="LuxR_C_like"/>
    <property type="match status" value="1"/>
</dbReference>
<feature type="domain" description="HTH luxR-type" evidence="6">
    <location>
        <begin position="261"/>
        <end position="326"/>
    </location>
</feature>
<dbReference type="GO" id="GO:0006355">
    <property type="term" value="P:regulation of DNA-templated transcription"/>
    <property type="evidence" value="ECO:0007669"/>
    <property type="project" value="InterPro"/>
</dbReference>
<evidence type="ECO:0000256" key="4">
    <source>
        <dbReference type="SAM" id="Phobius"/>
    </source>
</evidence>
<keyword evidence="3" id="KW-0804">Transcription</keyword>
<evidence type="ECO:0000313" key="8">
    <source>
        <dbReference type="Proteomes" id="UP000261828"/>
    </source>
</evidence>
<dbReference type="InterPro" id="IPR000792">
    <property type="entry name" value="Tscrpt_reg_LuxR_C"/>
</dbReference>
<dbReference type="PROSITE" id="PS50043">
    <property type="entry name" value="HTH_LUXR_2"/>
    <property type="match status" value="1"/>
</dbReference>
<dbReference type="InterPro" id="IPR036388">
    <property type="entry name" value="WH-like_DNA-bd_sf"/>
</dbReference>
<evidence type="ECO:0000256" key="2">
    <source>
        <dbReference type="ARBA" id="ARBA00023125"/>
    </source>
</evidence>
<dbReference type="GO" id="GO:0003677">
    <property type="term" value="F:DNA binding"/>
    <property type="evidence" value="ECO:0007669"/>
    <property type="project" value="UniProtKB-KW"/>
</dbReference>
<keyword evidence="5" id="KW-0732">Signal</keyword>
<evidence type="ECO:0000256" key="5">
    <source>
        <dbReference type="SAM" id="SignalP"/>
    </source>
</evidence>
<sequence>MKRLLFFLLSMLAIVQVFGQTAISGYVNFAEPEEWEGKIHLKKLSVEDLTNEGKGKPVAIALIGTDGSFSFHKKYISESNSIYRLSVKKIRKALNDSVKKEVDFILSQKDHIEFKKGEQVFAGFVTTNEAQQEWGKFKKFEANLLGQYVKDEERMSPHKGYIKDSLQILMVKLIGVKQLENKSLLENDIAENKSYYLDLLQELKSSDLDPSLYFFLEKRLAYLVNHDLETQLQESKWINYVLLGVLLLLGTLLVFRERSRSKLTVSTLSKQEKTVTELILEGKSNKEIANELFISVSTVKTHITNIYSKLNVGNRQELLQKTRGTST</sequence>
<dbReference type="InterPro" id="IPR016032">
    <property type="entry name" value="Sig_transdc_resp-reg_C-effctor"/>
</dbReference>
<dbReference type="RefSeq" id="WP_116185173.1">
    <property type="nucleotide sequence ID" value="NZ_QTJX01000003.1"/>
</dbReference>
<accession>A0A371JNQ2</accession>
<name>A0A371JNQ2_9FLAO</name>
<keyword evidence="4" id="KW-0812">Transmembrane</keyword>
<keyword evidence="8" id="KW-1185">Reference proteome</keyword>
<proteinExistence type="predicted"/>
<protein>
    <submittedName>
        <fullName evidence="7">DNA-binding response regulator</fullName>
    </submittedName>
</protein>
<evidence type="ECO:0000259" key="6">
    <source>
        <dbReference type="PROSITE" id="PS50043"/>
    </source>
</evidence>
<evidence type="ECO:0000256" key="1">
    <source>
        <dbReference type="ARBA" id="ARBA00023015"/>
    </source>
</evidence>
<dbReference type="Proteomes" id="UP000261828">
    <property type="component" value="Unassembled WGS sequence"/>
</dbReference>
<dbReference type="AlphaFoldDB" id="A0A371JNQ2"/>
<dbReference type="EMBL" id="QTJX01000003">
    <property type="protein sequence ID" value="RDY58853.1"/>
    <property type="molecule type" value="Genomic_DNA"/>
</dbReference>
<evidence type="ECO:0000313" key="7">
    <source>
        <dbReference type="EMBL" id="RDY58853.1"/>
    </source>
</evidence>
<keyword evidence="1" id="KW-0805">Transcription regulation</keyword>
<dbReference type="SUPFAM" id="SSF46894">
    <property type="entry name" value="C-terminal effector domain of the bipartite response regulators"/>
    <property type="match status" value="1"/>
</dbReference>
<keyword evidence="4" id="KW-1133">Transmembrane helix</keyword>
<dbReference type="PANTHER" id="PTHR44688">
    <property type="entry name" value="DNA-BINDING TRANSCRIPTIONAL ACTIVATOR DEVR_DOSR"/>
    <property type="match status" value="1"/>
</dbReference>
<gene>
    <name evidence="7" type="ORF">DX873_14415</name>
</gene>
<comment type="caution">
    <text evidence="7">The sequence shown here is derived from an EMBL/GenBank/DDBJ whole genome shotgun (WGS) entry which is preliminary data.</text>
</comment>
<dbReference type="OrthoDB" id="9807565at2"/>
<organism evidence="7 8">
    <name type="scientific">Flagellimonas nanhaiensis</name>
    <dbReference type="NCBI Taxonomy" id="2292706"/>
    <lineage>
        <taxon>Bacteria</taxon>
        <taxon>Pseudomonadati</taxon>
        <taxon>Bacteroidota</taxon>
        <taxon>Flavobacteriia</taxon>
        <taxon>Flavobacteriales</taxon>
        <taxon>Flavobacteriaceae</taxon>
        <taxon>Flagellimonas</taxon>
    </lineage>
</organism>
<keyword evidence="2 7" id="KW-0238">DNA-binding</keyword>
<dbReference type="PRINTS" id="PR00038">
    <property type="entry name" value="HTHLUXR"/>
</dbReference>
<dbReference type="PANTHER" id="PTHR44688:SF16">
    <property type="entry name" value="DNA-BINDING TRANSCRIPTIONAL ACTIVATOR DEVR_DOSR"/>
    <property type="match status" value="1"/>
</dbReference>